<evidence type="ECO:0000313" key="1">
    <source>
        <dbReference type="EMBL" id="TCL36984.1"/>
    </source>
</evidence>
<organism evidence="1 2">
    <name type="scientific">Anaerospora hongkongensis</name>
    <dbReference type="NCBI Taxonomy" id="244830"/>
    <lineage>
        <taxon>Bacteria</taxon>
        <taxon>Bacillati</taxon>
        <taxon>Bacillota</taxon>
        <taxon>Negativicutes</taxon>
        <taxon>Selenomonadales</taxon>
        <taxon>Sporomusaceae</taxon>
        <taxon>Anaerospora</taxon>
    </lineage>
</organism>
<reference evidence="1 2" key="1">
    <citation type="submission" date="2019-03" db="EMBL/GenBank/DDBJ databases">
        <title>Genomic Encyclopedia of Type Strains, Phase IV (KMG-IV): sequencing the most valuable type-strain genomes for metagenomic binning, comparative biology and taxonomic classification.</title>
        <authorList>
            <person name="Goeker M."/>
        </authorList>
    </citation>
    <scope>NUCLEOTIDE SEQUENCE [LARGE SCALE GENOMIC DNA]</scope>
    <source>
        <strain evidence="1 2">DSM 15969</strain>
    </source>
</reference>
<name>A0A4R1PX47_9FIRM</name>
<protein>
    <submittedName>
        <fullName evidence="1">Uncharacterized protein</fullName>
    </submittedName>
</protein>
<dbReference type="Proteomes" id="UP000295063">
    <property type="component" value="Unassembled WGS sequence"/>
</dbReference>
<dbReference type="AlphaFoldDB" id="A0A4R1PX47"/>
<evidence type="ECO:0000313" key="2">
    <source>
        <dbReference type="Proteomes" id="UP000295063"/>
    </source>
</evidence>
<gene>
    <name evidence="1" type="ORF">EV210_107249</name>
</gene>
<sequence length="104" mass="11819">MAALLPLRFRMLHYISTVDKTCAEEIMAALKAEYGTEKQFTKAVFTEHLLDMKANFIIDDRDVLLDSNGELVIYYSINDEGKRLLAKYLPKSWHTASPISTSSC</sequence>
<dbReference type="EMBL" id="SLUI01000007">
    <property type="protein sequence ID" value="TCL36984.1"/>
    <property type="molecule type" value="Genomic_DNA"/>
</dbReference>
<comment type="caution">
    <text evidence="1">The sequence shown here is derived from an EMBL/GenBank/DDBJ whole genome shotgun (WGS) entry which is preliminary data.</text>
</comment>
<proteinExistence type="predicted"/>
<accession>A0A4R1PX47</accession>
<keyword evidence="2" id="KW-1185">Reference proteome</keyword>
<dbReference type="OrthoDB" id="1683105at2"/>